<name>A0A8J5VLU2_ZIZPA</name>
<evidence type="ECO:0000313" key="3">
    <source>
        <dbReference type="Proteomes" id="UP000729402"/>
    </source>
</evidence>
<dbReference type="EMBL" id="JAAALK010000283">
    <property type="protein sequence ID" value="KAG8076667.1"/>
    <property type="molecule type" value="Genomic_DNA"/>
</dbReference>
<protein>
    <submittedName>
        <fullName evidence="2">Uncharacterized protein</fullName>
    </submittedName>
</protein>
<comment type="caution">
    <text evidence="2">The sequence shown here is derived from an EMBL/GenBank/DDBJ whole genome shotgun (WGS) entry which is preliminary data.</text>
</comment>
<feature type="region of interest" description="Disordered" evidence="1">
    <location>
        <begin position="77"/>
        <end position="117"/>
    </location>
</feature>
<feature type="compositionally biased region" description="Basic and acidic residues" evidence="1">
    <location>
        <begin position="89"/>
        <end position="99"/>
    </location>
</feature>
<feature type="compositionally biased region" description="Basic residues" evidence="1">
    <location>
        <begin position="78"/>
        <end position="88"/>
    </location>
</feature>
<proteinExistence type="predicted"/>
<organism evidence="2 3">
    <name type="scientific">Zizania palustris</name>
    <name type="common">Northern wild rice</name>
    <dbReference type="NCBI Taxonomy" id="103762"/>
    <lineage>
        <taxon>Eukaryota</taxon>
        <taxon>Viridiplantae</taxon>
        <taxon>Streptophyta</taxon>
        <taxon>Embryophyta</taxon>
        <taxon>Tracheophyta</taxon>
        <taxon>Spermatophyta</taxon>
        <taxon>Magnoliopsida</taxon>
        <taxon>Liliopsida</taxon>
        <taxon>Poales</taxon>
        <taxon>Poaceae</taxon>
        <taxon>BOP clade</taxon>
        <taxon>Oryzoideae</taxon>
        <taxon>Oryzeae</taxon>
        <taxon>Zizaniinae</taxon>
        <taxon>Zizania</taxon>
    </lineage>
</organism>
<evidence type="ECO:0000256" key="1">
    <source>
        <dbReference type="SAM" id="MobiDB-lite"/>
    </source>
</evidence>
<reference evidence="2" key="1">
    <citation type="journal article" date="2021" name="bioRxiv">
        <title>Whole Genome Assembly and Annotation of Northern Wild Rice, Zizania palustris L., Supports a Whole Genome Duplication in the Zizania Genus.</title>
        <authorList>
            <person name="Haas M."/>
            <person name="Kono T."/>
            <person name="Macchietto M."/>
            <person name="Millas R."/>
            <person name="McGilp L."/>
            <person name="Shao M."/>
            <person name="Duquette J."/>
            <person name="Hirsch C.N."/>
            <person name="Kimball J."/>
        </authorList>
    </citation>
    <scope>NUCLEOTIDE SEQUENCE</scope>
    <source>
        <tissue evidence="2">Fresh leaf tissue</tissue>
    </source>
</reference>
<keyword evidence="3" id="KW-1185">Reference proteome</keyword>
<gene>
    <name evidence="2" type="ORF">GUJ93_ZPchr0006g43888</name>
</gene>
<dbReference type="AlphaFoldDB" id="A0A8J5VLU2"/>
<reference evidence="2" key="2">
    <citation type="submission" date="2021-02" db="EMBL/GenBank/DDBJ databases">
        <authorList>
            <person name="Kimball J.A."/>
            <person name="Haas M.W."/>
            <person name="Macchietto M."/>
            <person name="Kono T."/>
            <person name="Duquette J."/>
            <person name="Shao M."/>
        </authorList>
    </citation>
    <scope>NUCLEOTIDE SEQUENCE</scope>
    <source>
        <tissue evidence="2">Fresh leaf tissue</tissue>
    </source>
</reference>
<sequence length="117" mass="12800">MAATVDALPRRRGATVRLIYRFRGAGCGRGGGLSCVRRSSDQRCRARRLPVGEQRRRPVGGGDGQWVEANFEILVAKPSRRQQRRRVARERGGGGERRGGGRGHRREGKHGGEGKGA</sequence>
<evidence type="ECO:0000313" key="2">
    <source>
        <dbReference type="EMBL" id="KAG8076667.1"/>
    </source>
</evidence>
<dbReference type="Proteomes" id="UP000729402">
    <property type="component" value="Unassembled WGS sequence"/>
</dbReference>
<accession>A0A8J5VLU2</accession>